<organism evidence="2 3">
    <name type="scientific">Araneus ventricosus</name>
    <name type="common">Orbweaver spider</name>
    <name type="synonym">Epeira ventricosa</name>
    <dbReference type="NCBI Taxonomy" id="182803"/>
    <lineage>
        <taxon>Eukaryota</taxon>
        <taxon>Metazoa</taxon>
        <taxon>Ecdysozoa</taxon>
        <taxon>Arthropoda</taxon>
        <taxon>Chelicerata</taxon>
        <taxon>Arachnida</taxon>
        <taxon>Araneae</taxon>
        <taxon>Araneomorphae</taxon>
        <taxon>Entelegynae</taxon>
        <taxon>Araneoidea</taxon>
        <taxon>Araneidae</taxon>
        <taxon>Araneus</taxon>
    </lineage>
</organism>
<keyword evidence="1" id="KW-0812">Transmembrane</keyword>
<feature type="transmembrane region" description="Helical" evidence="1">
    <location>
        <begin position="294"/>
        <end position="320"/>
    </location>
</feature>
<dbReference type="AlphaFoldDB" id="A0A4Y2FT97"/>
<reference evidence="2 3" key="1">
    <citation type="journal article" date="2019" name="Sci. Rep.">
        <title>Orb-weaving spider Araneus ventricosus genome elucidates the spidroin gene catalogue.</title>
        <authorList>
            <person name="Kono N."/>
            <person name="Nakamura H."/>
            <person name="Ohtoshi R."/>
            <person name="Moran D.A.P."/>
            <person name="Shinohara A."/>
            <person name="Yoshida Y."/>
            <person name="Fujiwara M."/>
            <person name="Mori M."/>
            <person name="Tomita M."/>
            <person name="Arakawa K."/>
        </authorList>
    </citation>
    <scope>NUCLEOTIDE SEQUENCE [LARGE SCALE GENOMIC DNA]</scope>
</reference>
<comment type="caution">
    <text evidence="2">The sequence shown here is derived from an EMBL/GenBank/DDBJ whole genome shotgun (WGS) entry which is preliminary data.</text>
</comment>
<evidence type="ECO:0000313" key="2">
    <source>
        <dbReference type="EMBL" id="GBM43598.1"/>
    </source>
</evidence>
<gene>
    <name evidence="2" type="ORF">AVEN_67105_1</name>
</gene>
<sequence length="333" mass="38583">MKIYIPSTVSGNRNWFEIGSKPDSTKDLQCMSAWCILNFTWSVKHVPAIMGRKFEEVDGCRLRCRSRYLTTVQNYEILPKLALVFQIVNSKGFSLVIFASHFEAHEDYVSSETNLTLKMKILGQCISWFTRRMRNVCATVGILVHHLRAHLVGRFSHGSNGTPNNASKNFSENLAIFVKTSIQRIFRFPSFCIIFAFQNLCNFISNRYAARILYPVGNIYYYYLHRLVYVLTMNEALGNFGSNVQTEIAVERIISHVNIFLDMVDIHQEEPLSNYEATVFLMYHVSQLLTKCCLFLLLLIALNVANIPYFVFHCMAYYWYYMIHLLSNEASLE</sequence>
<proteinExistence type="predicted"/>
<keyword evidence="3" id="KW-1185">Reference proteome</keyword>
<protein>
    <submittedName>
        <fullName evidence="2">Uncharacterized protein</fullName>
    </submittedName>
</protein>
<evidence type="ECO:0000256" key="1">
    <source>
        <dbReference type="SAM" id="Phobius"/>
    </source>
</evidence>
<keyword evidence="1" id="KW-0472">Membrane</keyword>
<name>A0A4Y2FT97_ARAVE</name>
<keyword evidence="1" id="KW-1133">Transmembrane helix</keyword>
<dbReference type="Proteomes" id="UP000499080">
    <property type="component" value="Unassembled WGS sequence"/>
</dbReference>
<accession>A0A4Y2FT97</accession>
<dbReference type="EMBL" id="BGPR01001034">
    <property type="protein sequence ID" value="GBM43598.1"/>
    <property type="molecule type" value="Genomic_DNA"/>
</dbReference>
<evidence type="ECO:0000313" key="3">
    <source>
        <dbReference type="Proteomes" id="UP000499080"/>
    </source>
</evidence>